<sequence>MQSPFFSQAALGPGLPGSRMGHAARAGGRHCTWAAAPPHSHTRPIHDLLGTISHSPPRANHGAARHGRRLHCEDCIACADRRRLVCQACPALFVPVVFCNLIALKYGGAHDVAMTTSTTRPDLHIHETAATAATAAAAQRQMLQSHSHVEDPLQARCSILSSRRHPIRALGTADSGALKGQGAPSI</sequence>
<reference evidence="1" key="1">
    <citation type="submission" date="2020-01" db="EMBL/GenBank/DDBJ databases">
        <authorList>
            <consortium name="DOE Joint Genome Institute"/>
            <person name="Haridas S."/>
            <person name="Albert R."/>
            <person name="Binder M."/>
            <person name="Bloem J."/>
            <person name="Labutti K."/>
            <person name="Salamov A."/>
            <person name="Andreopoulos B."/>
            <person name="Baker S.E."/>
            <person name="Barry K."/>
            <person name="Bills G."/>
            <person name="Bluhm B.H."/>
            <person name="Cannon C."/>
            <person name="Castanera R."/>
            <person name="Culley D.E."/>
            <person name="Daum C."/>
            <person name="Ezra D."/>
            <person name="Gonzalez J.B."/>
            <person name="Henrissat B."/>
            <person name="Kuo A."/>
            <person name="Liang C."/>
            <person name="Lipzen A."/>
            <person name="Lutzoni F."/>
            <person name="Magnuson J."/>
            <person name="Mondo S."/>
            <person name="Nolan M."/>
            <person name="Ohm R."/>
            <person name="Pangilinan J."/>
            <person name="Park H.-J."/>
            <person name="Ramirez L."/>
            <person name="Alfaro M."/>
            <person name="Sun H."/>
            <person name="Tritt A."/>
            <person name="Yoshinaga Y."/>
            <person name="Zwiers L.-H."/>
            <person name="Turgeon B.G."/>
            <person name="Goodwin S.B."/>
            <person name="Spatafora J.W."/>
            <person name="Crous P.W."/>
            <person name="Grigoriev I.V."/>
        </authorList>
    </citation>
    <scope>NUCLEOTIDE SEQUENCE</scope>
    <source>
        <strain evidence="1">IPT5</strain>
    </source>
</reference>
<dbReference type="Proteomes" id="UP000799423">
    <property type="component" value="Unassembled WGS sequence"/>
</dbReference>
<dbReference type="AlphaFoldDB" id="A0A6A7AZ89"/>
<organism evidence="1 2">
    <name type="scientific">Plenodomus tracheiphilus IPT5</name>
    <dbReference type="NCBI Taxonomy" id="1408161"/>
    <lineage>
        <taxon>Eukaryota</taxon>
        <taxon>Fungi</taxon>
        <taxon>Dikarya</taxon>
        <taxon>Ascomycota</taxon>
        <taxon>Pezizomycotina</taxon>
        <taxon>Dothideomycetes</taxon>
        <taxon>Pleosporomycetidae</taxon>
        <taxon>Pleosporales</taxon>
        <taxon>Pleosporineae</taxon>
        <taxon>Leptosphaeriaceae</taxon>
        <taxon>Plenodomus</taxon>
    </lineage>
</organism>
<gene>
    <name evidence="1" type="ORF">T440DRAFT_170794</name>
</gene>
<evidence type="ECO:0000313" key="2">
    <source>
        <dbReference type="Proteomes" id="UP000799423"/>
    </source>
</evidence>
<dbReference type="EMBL" id="MU006318">
    <property type="protein sequence ID" value="KAF2848373.1"/>
    <property type="molecule type" value="Genomic_DNA"/>
</dbReference>
<keyword evidence="2" id="KW-1185">Reference proteome</keyword>
<name>A0A6A7AZ89_9PLEO</name>
<accession>A0A6A7AZ89</accession>
<protein>
    <submittedName>
        <fullName evidence="1">Uncharacterized protein</fullName>
    </submittedName>
</protein>
<proteinExistence type="predicted"/>
<evidence type="ECO:0000313" key="1">
    <source>
        <dbReference type="EMBL" id="KAF2848373.1"/>
    </source>
</evidence>